<organism evidence="1 2">
    <name type="scientific">Glutamicibacter arilaitensis</name>
    <dbReference type="NCBI Taxonomy" id="256701"/>
    <lineage>
        <taxon>Bacteria</taxon>
        <taxon>Bacillati</taxon>
        <taxon>Actinomycetota</taxon>
        <taxon>Actinomycetes</taxon>
        <taxon>Micrococcales</taxon>
        <taxon>Micrococcaceae</taxon>
        <taxon>Glutamicibacter</taxon>
    </lineage>
</organism>
<dbReference type="Pfam" id="PF13830">
    <property type="entry name" value="DUF4192"/>
    <property type="match status" value="2"/>
</dbReference>
<protein>
    <submittedName>
        <fullName evidence="1">DUF4192 family protein</fullName>
    </submittedName>
</protein>
<dbReference type="AlphaFoldDB" id="A0A4Y8TXD4"/>
<accession>A0A4Y8TXD4</accession>
<dbReference type="Proteomes" id="UP000297638">
    <property type="component" value="Unassembled WGS sequence"/>
</dbReference>
<name>A0A4Y8TXD4_9MICC</name>
<evidence type="ECO:0000313" key="1">
    <source>
        <dbReference type="EMBL" id="TFH56845.1"/>
    </source>
</evidence>
<comment type="caution">
    <text evidence="1">The sequence shown here is derived from an EMBL/GenBank/DDBJ whole genome shotgun (WGS) entry which is preliminary data.</text>
</comment>
<dbReference type="EMBL" id="SPDS01000001">
    <property type="protein sequence ID" value="TFH56845.1"/>
    <property type="molecule type" value="Genomic_DNA"/>
</dbReference>
<gene>
    <name evidence="1" type="ORF">EXY26_07430</name>
</gene>
<reference evidence="1 2" key="1">
    <citation type="submission" date="2019-03" db="EMBL/GenBank/DDBJ databases">
        <title>Glutamicibacter sp. LJH19 genome.</title>
        <authorList>
            <person name="Sinai Borker S."/>
            <person name="Kumar R."/>
        </authorList>
    </citation>
    <scope>NUCLEOTIDE SEQUENCE [LARGE SCALE GENOMIC DNA]</scope>
    <source>
        <strain evidence="1 2">LJH19</strain>
    </source>
</reference>
<evidence type="ECO:0000313" key="2">
    <source>
        <dbReference type="Proteomes" id="UP000297638"/>
    </source>
</evidence>
<proteinExistence type="predicted"/>
<dbReference type="RefSeq" id="WP_134779911.1">
    <property type="nucleotide sequence ID" value="NZ_SPDS01000001.1"/>
</dbReference>
<sequence length="367" mass="41094">MTTTPERQPLSLSKCEDILAYVPHALGFHPQDSAVLMLIDGDQLEATLRVDLPKEEDGSECDSWITQVLHLLKRMAHIEGVVLVIYAPEQPVAASATPYANLVSELEQALNAQKVVLRHSWCRQGQLVWDYESDDFATPTQVRSVETNETHLSLVFAGSAPLDVPWDGSGIPEWPQAAEILKIISNQQHNVVHCLEAWLQTMDLSQAEAQEWIHNDHDHAALLLGSLDVKIVRDLLPYLAGEGFEASLDVLFGVMRGDHEAAATPLTNYLLGRGWHAPDWQRIDRLWLVSRDLLGVAKGNSRQALLCILAWIEWARGRGTMALCLLGRAVEENPNYELSKLLQKLMSHGIMPEWATDQLRAWRANFS</sequence>
<dbReference type="InterPro" id="IPR025447">
    <property type="entry name" value="DUF4192"/>
</dbReference>